<proteinExistence type="predicted"/>
<comment type="caution">
    <text evidence="2">The sequence shown here is derived from an EMBL/GenBank/DDBJ whole genome shotgun (WGS) entry which is preliminary data.</text>
</comment>
<feature type="transmembrane region" description="Helical" evidence="1">
    <location>
        <begin position="89"/>
        <end position="109"/>
    </location>
</feature>
<keyword evidence="3" id="KW-1185">Reference proteome</keyword>
<feature type="transmembrane region" description="Helical" evidence="1">
    <location>
        <begin position="64"/>
        <end position="82"/>
    </location>
</feature>
<evidence type="ECO:0000256" key="1">
    <source>
        <dbReference type="SAM" id="Phobius"/>
    </source>
</evidence>
<evidence type="ECO:0000313" key="3">
    <source>
        <dbReference type="Proteomes" id="UP000319818"/>
    </source>
</evidence>
<sequence length="110" mass="11344">MPDAAYLASVVAVAAAVTWTLRSLPFALLAPLRRSDVVPYLATTMPVGVMAILVVHSLRQTPLAVPPHGAAAGIALCATVALHLWRRNVVLSIAGGTAVHVALTSVVFAV</sequence>
<keyword evidence="1" id="KW-0812">Transmembrane</keyword>
<organism evidence="2 3">
    <name type="scientific">Pseudonocardia cypriaca</name>
    <dbReference type="NCBI Taxonomy" id="882449"/>
    <lineage>
        <taxon>Bacteria</taxon>
        <taxon>Bacillati</taxon>
        <taxon>Actinomycetota</taxon>
        <taxon>Actinomycetes</taxon>
        <taxon>Pseudonocardiales</taxon>
        <taxon>Pseudonocardiaceae</taxon>
        <taxon>Pseudonocardia</taxon>
    </lineage>
</organism>
<dbReference type="OrthoDB" id="5324916at2"/>
<accession>A0A543FNI6</accession>
<dbReference type="EMBL" id="VFPH01000003">
    <property type="protein sequence ID" value="TQM35336.1"/>
    <property type="molecule type" value="Genomic_DNA"/>
</dbReference>
<evidence type="ECO:0000313" key="2">
    <source>
        <dbReference type="EMBL" id="TQM35336.1"/>
    </source>
</evidence>
<keyword evidence="1" id="KW-0472">Membrane</keyword>
<dbReference type="Proteomes" id="UP000319818">
    <property type="component" value="Unassembled WGS sequence"/>
</dbReference>
<dbReference type="InterPro" id="IPR008407">
    <property type="entry name" value="Brnchd-chn_aa_trnsp_AzlD"/>
</dbReference>
<name>A0A543FNI6_9PSEU</name>
<keyword evidence="1" id="KW-1133">Transmembrane helix</keyword>
<reference evidence="2 3" key="1">
    <citation type="submission" date="2019-06" db="EMBL/GenBank/DDBJ databases">
        <title>Sequencing the genomes of 1000 actinobacteria strains.</title>
        <authorList>
            <person name="Klenk H.-P."/>
        </authorList>
    </citation>
    <scope>NUCLEOTIDE SEQUENCE [LARGE SCALE GENOMIC DNA]</scope>
    <source>
        <strain evidence="2 3">DSM 45511</strain>
    </source>
</reference>
<feature type="transmembrane region" description="Helical" evidence="1">
    <location>
        <begin position="37"/>
        <end position="58"/>
    </location>
</feature>
<feature type="transmembrane region" description="Helical" evidence="1">
    <location>
        <begin position="6"/>
        <end position="30"/>
    </location>
</feature>
<dbReference type="Pfam" id="PF05437">
    <property type="entry name" value="AzlD"/>
    <property type="match status" value="1"/>
</dbReference>
<gene>
    <name evidence="2" type="ORF">FB388_6767</name>
</gene>
<dbReference type="PIRSF" id="PIRSF003203">
    <property type="entry name" value="AzlD"/>
    <property type="match status" value="1"/>
</dbReference>
<dbReference type="AlphaFoldDB" id="A0A543FNI6"/>
<dbReference type="RefSeq" id="WP_142106692.1">
    <property type="nucleotide sequence ID" value="NZ_VFPH01000003.1"/>
</dbReference>
<protein>
    <submittedName>
        <fullName evidence="2">Branched-subunit amino acid transport protein AzlD</fullName>
    </submittedName>
</protein>